<dbReference type="AlphaFoldDB" id="G3AXE1"/>
<dbReference type="EMBL" id="GL996510">
    <property type="protein sequence ID" value="EGV66349.1"/>
    <property type="molecule type" value="Genomic_DNA"/>
</dbReference>
<dbReference type="GeneID" id="90982011"/>
<proteinExistence type="predicted"/>
<dbReference type="OrthoDB" id="2139606at2759"/>
<name>G3AXE1_CANTC</name>
<keyword evidence="1" id="KW-0472">Membrane</keyword>
<feature type="transmembrane region" description="Helical" evidence="1">
    <location>
        <begin position="12"/>
        <end position="31"/>
    </location>
</feature>
<protein>
    <submittedName>
        <fullName evidence="2">Uncharacterized protein</fullName>
    </submittedName>
</protein>
<dbReference type="eggNOG" id="ENOG502RQAW">
    <property type="taxonomic scope" value="Eukaryota"/>
</dbReference>
<keyword evidence="3" id="KW-1185">Reference proteome</keyword>
<evidence type="ECO:0000313" key="2">
    <source>
        <dbReference type="EMBL" id="EGV66350.1"/>
    </source>
</evidence>
<organism evidence="3">
    <name type="scientific">Candida tenuis (strain ATCC 10573 / BCRC 21748 / CBS 615 / JCM 9827 / NBRC 10315 / NRRL Y-1498 / VKM Y-70)</name>
    <name type="common">Yeast</name>
    <name type="synonym">Yamadazyma tenuis</name>
    <dbReference type="NCBI Taxonomy" id="590646"/>
    <lineage>
        <taxon>Eukaryota</taxon>
        <taxon>Fungi</taxon>
        <taxon>Dikarya</taxon>
        <taxon>Ascomycota</taxon>
        <taxon>Saccharomycotina</taxon>
        <taxon>Pichiomycetes</taxon>
        <taxon>Debaryomycetaceae</taxon>
        <taxon>Yamadazyma</taxon>
    </lineage>
</organism>
<accession>G3AXE1</accession>
<dbReference type="Proteomes" id="UP000000707">
    <property type="component" value="Unassembled WGS sequence"/>
</dbReference>
<dbReference type="HOGENOM" id="CLU_183907_0_0_1"/>
<dbReference type="KEGG" id="cten:90982011"/>
<reference evidence="2 3" key="1">
    <citation type="journal article" date="2011" name="Proc. Natl. Acad. Sci. U.S.A.">
        <title>Comparative genomics of xylose-fermenting fungi for enhanced biofuel production.</title>
        <authorList>
            <person name="Wohlbach D.J."/>
            <person name="Kuo A."/>
            <person name="Sato T.K."/>
            <person name="Potts K.M."/>
            <person name="Salamov A.A."/>
            <person name="LaButti K.M."/>
            <person name="Sun H."/>
            <person name="Clum A."/>
            <person name="Pangilinan J.L."/>
            <person name="Lindquist E.A."/>
            <person name="Lucas S."/>
            <person name="Lapidus A."/>
            <person name="Jin M."/>
            <person name="Gunawan C."/>
            <person name="Balan V."/>
            <person name="Dale B.E."/>
            <person name="Jeffries T.W."/>
            <person name="Zinkel R."/>
            <person name="Barry K.W."/>
            <person name="Grigoriev I.V."/>
            <person name="Gasch A.P."/>
        </authorList>
    </citation>
    <scope>NUCLEOTIDE SEQUENCE [LARGE SCALE GENOMIC DNA]</scope>
    <source>
        <strain evidence="2">ATCC 10573</strain>
        <strain evidence="3">ATCC 10573 / BCRC 21748 / CBS 615 / JCM 9827 / NBRC 10315 / NRRL Y-1498 / VKM Y-70</strain>
    </source>
</reference>
<evidence type="ECO:0000313" key="3">
    <source>
        <dbReference type="Proteomes" id="UP000000707"/>
    </source>
</evidence>
<dbReference type="EMBL" id="GL996510">
    <property type="protein sequence ID" value="EGV66350.1"/>
    <property type="molecule type" value="Genomic_DNA"/>
</dbReference>
<evidence type="ECO:0000256" key="1">
    <source>
        <dbReference type="SAM" id="Phobius"/>
    </source>
</evidence>
<keyword evidence="1" id="KW-0812">Transmembrane</keyword>
<sequence length="96" mass="10941">MAGPKLPPSPPMIGRIIVATIATFAGAYVVYDTGKDFEFIKFEPRTSEEIEQRKKEHVGMSIKQLETRTLEYTPEARSRLKKLIEEKEVSEKGDQK</sequence>
<dbReference type="RefSeq" id="XP_006683608.1">
    <property type="nucleotide sequence ID" value="XM_006683545.1"/>
</dbReference>
<gene>
    <name evidence="2" type="ORF">CANTEDRAFT_117099</name>
</gene>
<keyword evidence="1" id="KW-1133">Transmembrane helix</keyword>